<dbReference type="Gene3D" id="1.10.10.1870">
    <property type="entry name" value="ShTK domain-like"/>
    <property type="match status" value="1"/>
</dbReference>
<evidence type="ECO:0000313" key="5">
    <source>
        <dbReference type="WBParaSite" id="L893_g1247.t1"/>
    </source>
</evidence>
<dbReference type="PROSITE" id="PS51670">
    <property type="entry name" value="SHKT"/>
    <property type="match status" value="1"/>
</dbReference>
<name>A0A1I7Y3W1_9BILA</name>
<evidence type="ECO:0000256" key="2">
    <source>
        <dbReference type="SAM" id="SignalP"/>
    </source>
</evidence>
<dbReference type="InterPro" id="IPR003582">
    <property type="entry name" value="ShKT_dom"/>
</dbReference>
<feature type="chain" id="PRO_5009311678" evidence="2">
    <location>
        <begin position="19"/>
        <end position="75"/>
    </location>
</feature>
<sequence>MFKGILFVVLLLTVAIDAQLPCMDGKCPPNLVCTAENVCEACKDVLPTCLKNKGLCQGKFKDFLKKQCPKTCGYC</sequence>
<protein>
    <submittedName>
        <fullName evidence="5">ShKT domain-containing protein</fullName>
    </submittedName>
</protein>
<evidence type="ECO:0000313" key="4">
    <source>
        <dbReference type="Proteomes" id="UP000095287"/>
    </source>
</evidence>
<dbReference type="Proteomes" id="UP000095287">
    <property type="component" value="Unplaced"/>
</dbReference>
<organism evidence="4 5">
    <name type="scientific">Steinernema glaseri</name>
    <dbReference type="NCBI Taxonomy" id="37863"/>
    <lineage>
        <taxon>Eukaryota</taxon>
        <taxon>Metazoa</taxon>
        <taxon>Ecdysozoa</taxon>
        <taxon>Nematoda</taxon>
        <taxon>Chromadorea</taxon>
        <taxon>Rhabditida</taxon>
        <taxon>Tylenchina</taxon>
        <taxon>Panagrolaimomorpha</taxon>
        <taxon>Strongyloidoidea</taxon>
        <taxon>Steinernematidae</taxon>
        <taxon>Steinernema</taxon>
    </lineage>
</organism>
<dbReference type="AlphaFoldDB" id="A0A1I7Y3W1"/>
<reference evidence="5" key="1">
    <citation type="submission" date="2016-11" db="UniProtKB">
        <authorList>
            <consortium name="WormBaseParasite"/>
        </authorList>
    </citation>
    <scope>IDENTIFICATION</scope>
</reference>
<keyword evidence="4" id="KW-1185">Reference proteome</keyword>
<evidence type="ECO:0000256" key="1">
    <source>
        <dbReference type="PROSITE-ProRule" id="PRU01005"/>
    </source>
</evidence>
<keyword evidence="2" id="KW-0732">Signal</keyword>
<accession>A0A1I7Y3W1</accession>
<dbReference type="Pfam" id="PF01549">
    <property type="entry name" value="ShK"/>
    <property type="match status" value="1"/>
</dbReference>
<feature type="signal peptide" evidence="2">
    <location>
        <begin position="1"/>
        <end position="18"/>
    </location>
</feature>
<evidence type="ECO:0000259" key="3">
    <source>
        <dbReference type="PROSITE" id="PS51670"/>
    </source>
</evidence>
<comment type="caution">
    <text evidence="1">Lacks conserved residue(s) required for the propagation of feature annotation.</text>
</comment>
<dbReference type="WBParaSite" id="L893_g1247.t1">
    <property type="protein sequence ID" value="L893_g1247.t1"/>
    <property type="gene ID" value="L893_g1247"/>
</dbReference>
<feature type="domain" description="ShKT" evidence="3">
    <location>
        <begin position="42"/>
        <end position="75"/>
    </location>
</feature>
<proteinExistence type="predicted"/>